<dbReference type="EMBL" id="CYKH01000871">
    <property type="protein sequence ID" value="CUG55740.1"/>
    <property type="molecule type" value="Genomic_DNA"/>
</dbReference>
<evidence type="ECO:0000256" key="1">
    <source>
        <dbReference type="SAM" id="SignalP"/>
    </source>
</evidence>
<keyword evidence="1" id="KW-0732">Signal</keyword>
<dbReference type="AlphaFoldDB" id="A0A0S4J3C0"/>
<dbReference type="Proteomes" id="UP000051952">
    <property type="component" value="Unassembled WGS sequence"/>
</dbReference>
<organism evidence="2 3">
    <name type="scientific">Bodo saltans</name>
    <name type="common">Flagellated protozoan</name>
    <dbReference type="NCBI Taxonomy" id="75058"/>
    <lineage>
        <taxon>Eukaryota</taxon>
        <taxon>Discoba</taxon>
        <taxon>Euglenozoa</taxon>
        <taxon>Kinetoplastea</taxon>
        <taxon>Metakinetoplastina</taxon>
        <taxon>Eubodonida</taxon>
        <taxon>Bodonidae</taxon>
        <taxon>Bodo</taxon>
    </lineage>
</organism>
<proteinExistence type="predicted"/>
<feature type="chain" id="PRO_5006621927" description="GPI-anchored surface protein" evidence="1">
    <location>
        <begin position="27"/>
        <end position="469"/>
    </location>
</feature>
<keyword evidence="3" id="KW-1185">Reference proteome</keyword>
<evidence type="ECO:0000313" key="3">
    <source>
        <dbReference type="Proteomes" id="UP000051952"/>
    </source>
</evidence>
<sequence length="469" mass="52301">MWFKGCHTIRSMMALLLIVAIHHGHTMKVLNGTVEGYDASLVIIAQLDSKCHMQSGSPIDVVVACRSELHEFILWAAAVELPVLLEPSRLPYAAFKNSPPTTMLIRHASPIRRRASATFQRVTTTATTSITSLDDFYDVELLSYAWNRIAPAVAVTELLPKSSTIRARASMTVHRRRNDDQTLPTQRDDVAFRQRQFLRSLASVIEPARTTGATHLVVPVLIAAKSEALGSFSIEHERDLAMTCGEALEPSDDIASVASVMIQYLVESMPLQRNQTYSSGDRSYCALCLPSQQLTRAAAFLNNVDALLDKEQIHCDVFVLATESEHESYHLSQVQSKGNVITLKKVIEEVSRINVMIERRRILSTWTDHRLAHLELEVLSAAQYFIGSSARPMCQHVAAKRHLFHSTTFESHCLTTRGKPRSSMKQAAHRQEGASVAFDDGCSFLLHPAEPRPQRCNTTAAVMRHIAWP</sequence>
<evidence type="ECO:0000313" key="2">
    <source>
        <dbReference type="EMBL" id="CUG55740.1"/>
    </source>
</evidence>
<evidence type="ECO:0008006" key="4">
    <source>
        <dbReference type="Google" id="ProtNLM"/>
    </source>
</evidence>
<name>A0A0S4J3C0_BODSA</name>
<gene>
    <name evidence="2" type="ORF">BSAL_81280</name>
</gene>
<reference evidence="3" key="1">
    <citation type="submission" date="2015-09" db="EMBL/GenBank/DDBJ databases">
        <authorList>
            <consortium name="Pathogen Informatics"/>
        </authorList>
    </citation>
    <scope>NUCLEOTIDE SEQUENCE [LARGE SCALE GENOMIC DNA]</scope>
    <source>
        <strain evidence="3">Lake Konstanz</strain>
    </source>
</reference>
<accession>A0A0S4J3C0</accession>
<protein>
    <recommendedName>
        <fullName evidence="4">GPI-anchored surface protein</fullName>
    </recommendedName>
</protein>
<dbReference type="VEuPathDB" id="TriTrypDB:BSAL_81280"/>
<feature type="signal peptide" evidence="1">
    <location>
        <begin position="1"/>
        <end position="26"/>
    </location>
</feature>